<sequence length="131" mass="13788">MSKDLVTISSSQSIQEAAELMSSKNVGSIPVVDGGQVKGVITDRDITLRSTAQGKSNDTKVADVMSSNLVTGTPDMSSEEAAQLMASNQIRRLPIVENNQLVGYVALGDLATDQMSNEAAGHALTNISEQH</sequence>
<dbReference type="Proteomes" id="UP001226091">
    <property type="component" value="Chromosome"/>
</dbReference>
<dbReference type="EMBL" id="CP126116">
    <property type="protein sequence ID" value="WHZ60153.1"/>
    <property type="molecule type" value="Genomic_DNA"/>
</dbReference>
<keyword evidence="2" id="KW-1185">Reference proteome</keyword>
<name>A0ACD4RI43_9BACI</name>
<protein>
    <submittedName>
        <fullName evidence="1">CBS domain-containing protein</fullName>
    </submittedName>
</protein>
<organism evidence="1 2">
    <name type="scientific">Metabacillus hrfriensis</name>
    <dbReference type="NCBI Taxonomy" id="3048891"/>
    <lineage>
        <taxon>Bacteria</taxon>
        <taxon>Bacillati</taxon>
        <taxon>Bacillota</taxon>
        <taxon>Bacilli</taxon>
        <taxon>Bacillales</taxon>
        <taxon>Bacillaceae</taxon>
        <taxon>Metabacillus</taxon>
    </lineage>
</organism>
<evidence type="ECO:0000313" key="1">
    <source>
        <dbReference type="EMBL" id="WHZ60153.1"/>
    </source>
</evidence>
<proteinExistence type="predicted"/>
<reference evidence="2" key="1">
    <citation type="journal article" date="2025" name="Aquaculture">
        <title>Assessment of the bioflocculant production and safety properties of Metabacillus hrfriensis sp. nov. based on phenotypic and whole-genome sequencing analysis.</title>
        <authorList>
            <person name="Zhang R."/>
            <person name="Zhao Z."/>
            <person name="Luo L."/>
            <person name="Wang S."/>
            <person name="Guo K."/>
            <person name="Xu W."/>
        </authorList>
    </citation>
    <scope>NUCLEOTIDE SEQUENCE [LARGE SCALE GENOMIC DNA]</scope>
    <source>
        <strain evidence="2">CT-WN-B3</strain>
    </source>
</reference>
<evidence type="ECO:0000313" key="2">
    <source>
        <dbReference type="Proteomes" id="UP001226091"/>
    </source>
</evidence>
<accession>A0ACD4RI43</accession>
<gene>
    <name evidence="1" type="ORF">QLQ22_04035</name>
</gene>